<evidence type="ECO:0000313" key="3">
    <source>
        <dbReference type="EMBL" id="MFB9150004.1"/>
    </source>
</evidence>
<dbReference type="EMBL" id="JBHMEC010000015">
    <property type="protein sequence ID" value="MFB9150004.1"/>
    <property type="molecule type" value="Genomic_DNA"/>
</dbReference>
<dbReference type="SUPFAM" id="SSF52833">
    <property type="entry name" value="Thioredoxin-like"/>
    <property type="match status" value="1"/>
</dbReference>
<dbReference type="RefSeq" id="WP_377069483.1">
    <property type="nucleotide sequence ID" value="NZ_JBHMEC010000015.1"/>
</dbReference>
<dbReference type="Gene3D" id="1.20.1050.10">
    <property type="match status" value="1"/>
</dbReference>
<proteinExistence type="predicted"/>
<accession>A0ABV5I014</accession>
<dbReference type="InterPro" id="IPR036282">
    <property type="entry name" value="Glutathione-S-Trfase_C_sf"/>
</dbReference>
<comment type="caution">
    <text evidence="3">The sequence shown here is derived from an EMBL/GenBank/DDBJ whole genome shotgun (WGS) entry which is preliminary data.</text>
</comment>
<feature type="domain" description="GST N-terminal" evidence="1">
    <location>
        <begin position="1"/>
        <end position="75"/>
    </location>
</feature>
<evidence type="ECO:0000313" key="4">
    <source>
        <dbReference type="Proteomes" id="UP001589670"/>
    </source>
</evidence>
<dbReference type="SFLD" id="SFLDG00358">
    <property type="entry name" value="Main_(cytGST)"/>
    <property type="match status" value="1"/>
</dbReference>
<dbReference type="InterPro" id="IPR040079">
    <property type="entry name" value="Glutathione_S-Trfase"/>
</dbReference>
<sequence length="195" mass="21492">MYDVIGSRASRAFRVLWLLEEMGIEYNHLPVAPRSKEALEVNPTGKIPALRDGETVLTDSTAIMTFLADRHGQLTHAPGSHERAAQDALTHRILDEVDALLWTAARHSFVLPEAHRVAAVKDSLKWEYERNIRRLEEALAGPFVQGETMTIADILLGHCLIWAGKAGFPAPPARLAAYLEAVTARPAFQRAAALP</sequence>
<dbReference type="Gene3D" id="3.40.30.10">
    <property type="entry name" value="Glutaredoxin"/>
    <property type="match status" value="1"/>
</dbReference>
<dbReference type="CDD" id="cd03046">
    <property type="entry name" value="GST_N_GTT1_like"/>
    <property type="match status" value="1"/>
</dbReference>
<dbReference type="InterPro" id="IPR010987">
    <property type="entry name" value="Glutathione-S-Trfase_C-like"/>
</dbReference>
<protein>
    <submittedName>
        <fullName evidence="3">Glutathione S-transferase family protein</fullName>
    </submittedName>
</protein>
<dbReference type="InterPro" id="IPR004045">
    <property type="entry name" value="Glutathione_S-Trfase_N"/>
</dbReference>
<dbReference type="SFLD" id="SFLDS00019">
    <property type="entry name" value="Glutathione_Transferase_(cytos"/>
    <property type="match status" value="1"/>
</dbReference>
<dbReference type="PANTHER" id="PTHR44051:SF8">
    <property type="entry name" value="GLUTATHIONE S-TRANSFERASE GSTA"/>
    <property type="match status" value="1"/>
</dbReference>
<reference evidence="3 4" key="1">
    <citation type="submission" date="2024-09" db="EMBL/GenBank/DDBJ databases">
        <authorList>
            <person name="Sun Q."/>
            <person name="Mori K."/>
        </authorList>
    </citation>
    <scope>NUCLEOTIDE SEQUENCE [LARGE SCALE GENOMIC DNA]</scope>
    <source>
        <strain evidence="3 4">CECT 9424</strain>
    </source>
</reference>
<evidence type="ECO:0000259" key="2">
    <source>
        <dbReference type="PROSITE" id="PS50405"/>
    </source>
</evidence>
<dbReference type="PANTHER" id="PTHR44051">
    <property type="entry name" value="GLUTATHIONE S-TRANSFERASE-RELATED"/>
    <property type="match status" value="1"/>
</dbReference>
<evidence type="ECO:0000259" key="1">
    <source>
        <dbReference type="PROSITE" id="PS50404"/>
    </source>
</evidence>
<organism evidence="3 4">
    <name type="scientific">Roseovarius ramblicola</name>
    <dbReference type="NCBI Taxonomy" id="2022336"/>
    <lineage>
        <taxon>Bacteria</taxon>
        <taxon>Pseudomonadati</taxon>
        <taxon>Pseudomonadota</taxon>
        <taxon>Alphaproteobacteria</taxon>
        <taxon>Rhodobacterales</taxon>
        <taxon>Roseobacteraceae</taxon>
        <taxon>Roseovarius</taxon>
    </lineage>
</organism>
<dbReference type="InterPro" id="IPR036249">
    <property type="entry name" value="Thioredoxin-like_sf"/>
</dbReference>
<feature type="domain" description="GST C-terminal" evidence="2">
    <location>
        <begin position="79"/>
        <end position="195"/>
    </location>
</feature>
<dbReference type="PROSITE" id="PS50404">
    <property type="entry name" value="GST_NTER"/>
    <property type="match status" value="1"/>
</dbReference>
<keyword evidence="4" id="KW-1185">Reference proteome</keyword>
<dbReference type="PROSITE" id="PS50405">
    <property type="entry name" value="GST_CTER"/>
    <property type="match status" value="1"/>
</dbReference>
<dbReference type="Proteomes" id="UP001589670">
    <property type="component" value="Unassembled WGS sequence"/>
</dbReference>
<name>A0ABV5I014_9RHOB</name>
<gene>
    <name evidence="3" type="ORF">ACFFU4_09620</name>
</gene>
<dbReference type="Pfam" id="PF13409">
    <property type="entry name" value="GST_N_2"/>
    <property type="match status" value="1"/>
</dbReference>
<dbReference type="SUPFAM" id="SSF47616">
    <property type="entry name" value="GST C-terminal domain-like"/>
    <property type="match status" value="1"/>
</dbReference>